<dbReference type="EMBL" id="CAKKNE010000003">
    <property type="protein sequence ID" value="CAH0371782.1"/>
    <property type="molecule type" value="Genomic_DNA"/>
</dbReference>
<dbReference type="InterPro" id="IPR015947">
    <property type="entry name" value="PUA-like_sf"/>
</dbReference>
<dbReference type="AlphaFoldDB" id="A0A8J2WWY8"/>
<dbReference type="Gene3D" id="3.40.50.1000">
    <property type="entry name" value="HAD superfamily/HAD-like"/>
    <property type="match status" value="1"/>
</dbReference>
<dbReference type="PANTHER" id="PTHR17901:SF14">
    <property type="entry name" value="MAGNESIUM-DEPENDENT PHOSPHATASE 1"/>
    <property type="match status" value="1"/>
</dbReference>
<feature type="region of interest" description="Disordered" evidence="1">
    <location>
        <begin position="340"/>
        <end position="370"/>
    </location>
</feature>
<dbReference type="Proteomes" id="UP000789595">
    <property type="component" value="Unassembled WGS sequence"/>
</dbReference>
<accession>A0A8J2WWY8</accession>
<evidence type="ECO:0000313" key="2">
    <source>
        <dbReference type="EMBL" id="CAH0371782.1"/>
    </source>
</evidence>
<evidence type="ECO:0000313" key="3">
    <source>
        <dbReference type="Proteomes" id="UP000789595"/>
    </source>
</evidence>
<keyword evidence="3" id="KW-1185">Reference proteome</keyword>
<dbReference type="InterPro" id="IPR010036">
    <property type="entry name" value="MDP_1_eu_arc"/>
</dbReference>
<sequence>MSELTAAVERLSTSDGLVVVLDLDATVWLPEVYTLRAPRGAADGWTPTLGTDVRVLPGAAAVLKLLAARPDTQVAVASRSAKPEWSKALLAKVPDLAAAAVHIYPGDKRTHLRRIAKGLGCAFSRMVLFDDARDGKHGNCVAAAALGVLAVHCPQGLNEERWRAGLAAFEKGVRGKVIDAPGGPSSKPTVTLPAVSLAMPFAALLLNGFKTLETRNNELFAPYEGRRVVVRVGMKDWDNASWKLWHPAGAADLRPGFRRGDAAGVVDVGETRRLASFDDAAPRACACVEDCGTFGTVVSNARWFPRPWRVRGFPGVVDLAVPADLVGGAAAAAARAAGPPAIDAAAAPAKKTGNRRQRRTRLQSGPGAAA</sequence>
<gene>
    <name evidence="2" type="ORF">PECAL_3P17340</name>
</gene>
<dbReference type="SUPFAM" id="SSF88697">
    <property type="entry name" value="PUA domain-like"/>
    <property type="match status" value="1"/>
</dbReference>
<organism evidence="2 3">
    <name type="scientific">Pelagomonas calceolata</name>
    <dbReference type="NCBI Taxonomy" id="35677"/>
    <lineage>
        <taxon>Eukaryota</taxon>
        <taxon>Sar</taxon>
        <taxon>Stramenopiles</taxon>
        <taxon>Ochrophyta</taxon>
        <taxon>Pelagophyceae</taxon>
        <taxon>Pelagomonadales</taxon>
        <taxon>Pelagomonadaceae</taxon>
        <taxon>Pelagomonas</taxon>
    </lineage>
</organism>
<reference evidence="2" key="1">
    <citation type="submission" date="2021-11" db="EMBL/GenBank/DDBJ databases">
        <authorList>
            <consortium name="Genoscope - CEA"/>
            <person name="William W."/>
        </authorList>
    </citation>
    <scope>NUCLEOTIDE SEQUENCE</scope>
</reference>
<proteinExistence type="predicted"/>
<name>A0A8J2WWY8_9STRA</name>
<dbReference type="OrthoDB" id="2865258at2759"/>
<comment type="caution">
    <text evidence="2">The sequence shown here is derived from an EMBL/GenBank/DDBJ whole genome shotgun (WGS) entry which is preliminary data.</text>
</comment>
<dbReference type="SUPFAM" id="SSF56784">
    <property type="entry name" value="HAD-like"/>
    <property type="match status" value="1"/>
</dbReference>
<feature type="compositionally biased region" description="Low complexity" evidence="1">
    <location>
        <begin position="340"/>
        <end position="349"/>
    </location>
</feature>
<dbReference type="InterPro" id="IPR036412">
    <property type="entry name" value="HAD-like_sf"/>
</dbReference>
<dbReference type="Pfam" id="PF12689">
    <property type="entry name" value="Acid_PPase"/>
    <property type="match status" value="1"/>
</dbReference>
<evidence type="ECO:0000256" key="1">
    <source>
        <dbReference type="SAM" id="MobiDB-lite"/>
    </source>
</evidence>
<dbReference type="GO" id="GO:0003993">
    <property type="term" value="F:acid phosphatase activity"/>
    <property type="evidence" value="ECO:0007669"/>
    <property type="project" value="TreeGrafter"/>
</dbReference>
<dbReference type="PANTHER" id="PTHR17901">
    <property type="entry name" value="MAGNESIUM-DEPENDENT PHOSPHATASE 1 MDP1"/>
    <property type="match status" value="1"/>
</dbReference>
<feature type="compositionally biased region" description="Basic residues" evidence="1">
    <location>
        <begin position="352"/>
        <end position="361"/>
    </location>
</feature>
<protein>
    <submittedName>
        <fullName evidence="2">Uncharacterized protein</fullName>
    </submittedName>
</protein>
<dbReference type="InterPro" id="IPR023214">
    <property type="entry name" value="HAD_sf"/>
</dbReference>